<evidence type="ECO:0000259" key="12">
    <source>
        <dbReference type="PROSITE" id="PS51918"/>
    </source>
</evidence>
<dbReference type="GO" id="GO:0051539">
    <property type="term" value="F:4 iron, 4 sulfur cluster binding"/>
    <property type="evidence" value="ECO:0007669"/>
    <property type="project" value="UniProtKB-KW"/>
</dbReference>
<comment type="similarity">
    <text evidence="3">Belongs to the organic radical-activating enzymes family.</text>
</comment>
<evidence type="ECO:0000256" key="3">
    <source>
        <dbReference type="ARBA" id="ARBA00009777"/>
    </source>
</evidence>
<reference evidence="13 14" key="1">
    <citation type="submission" date="2016-01" db="EMBL/GenBank/DDBJ databases">
        <authorList>
            <person name="Mitreva M."/>
            <person name="Pepin K.H."/>
            <person name="Mihindukulasuriya K.A."/>
            <person name="Fulton R."/>
            <person name="Fronick C."/>
            <person name="O'Laughlin M."/>
            <person name="Miner T."/>
            <person name="Herter B."/>
            <person name="Rosa B.A."/>
            <person name="Cordes M."/>
            <person name="Tomlinson C."/>
            <person name="Wollam A."/>
            <person name="Palsikar V.B."/>
            <person name="Mardis E.R."/>
            <person name="Wilson R.K."/>
        </authorList>
    </citation>
    <scope>NUCLEOTIDE SEQUENCE [LARGE SCALE GENOMIC DNA]</scope>
    <source>
        <strain evidence="13 14">DNF00696</strain>
    </source>
</reference>
<evidence type="ECO:0000256" key="10">
    <source>
        <dbReference type="ARBA" id="ARBA00023014"/>
    </source>
</evidence>
<dbReference type="NCBIfam" id="TIGR02493">
    <property type="entry name" value="PFLA"/>
    <property type="match status" value="1"/>
</dbReference>
<proteinExistence type="inferred from homology"/>
<dbReference type="SFLD" id="SFLDS00029">
    <property type="entry name" value="Radical_SAM"/>
    <property type="match status" value="1"/>
</dbReference>
<evidence type="ECO:0000256" key="7">
    <source>
        <dbReference type="ARBA" id="ARBA00022723"/>
    </source>
</evidence>
<dbReference type="EMBL" id="LSDN01000019">
    <property type="protein sequence ID" value="KXB80029.1"/>
    <property type="molecule type" value="Genomic_DNA"/>
</dbReference>
<feature type="region of interest" description="Disordered" evidence="11">
    <location>
        <begin position="1"/>
        <end position="32"/>
    </location>
</feature>
<organism evidence="13 14">
    <name type="scientific">Varibaculum cambriense</name>
    <dbReference type="NCBI Taxonomy" id="184870"/>
    <lineage>
        <taxon>Bacteria</taxon>
        <taxon>Bacillati</taxon>
        <taxon>Actinomycetota</taxon>
        <taxon>Actinomycetes</taxon>
        <taxon>Actinomycetales</taxon>
        <taxon>Actinomycetaceae</taxon>
        <taxon>Varibaculum</taxon>
    </lineage>
</organism>
<keyword evidence="10" id="KW-0411">Iron-sulfur</keyword>
<comment type="function">
    <text evidence="2">Activation of pyruvate formate-lyase under anaerobic conditions by generation of an organic free radical, using S-adenosylmethionine and reduced flavodoxin as cosubstrates to produce 5'-deoxy-adenosine.</text>
</comment>
<name>A0AB34WXX7_9ACTO</name>
<dbReference type="PROSITE" id="PS01087">
    <property type="entry name" value="RADICAL_ACTIVATING"/>
    <property type="match status" value="1"/>
</dbReference>
<dbReference type="Proteomes" id="UP000070572">
    <property type="component" value="Unassembled WGS sequence"/>
</dbReference>
<feature type="domain" description="Radical SAM core" evidence="12">
    <location>
        <begin position="73"/>
        <end position="294"/>
    </location>
</feature>
<dbReference type="InterPro" id="IPR012838">
    <property type="entry name" value="PFL1_activating"/>
</dbReference>
<evidence type="ECO:0000256" key="8">
    <source>
        <dbReference type="ARBA" id="ARBA00023002"/>
    </source>
</evidence>
<dbReference type="SUPFAM" id="SSF102114">
    <property type="entry name" value="Radical SAM enzymes"/>
    <property type="match status" value="1"/>
</dbReference>
<dbReference type="RefSeq" id="WP_060920666.1">
    <property type="nucleotide sequence ID" value="NZ_KQ960684.1"/>
</dbReference>
<evidence type="ECO:0000313" key="14">
    <source>
        <dbReference type="Proteomes" id="UP000070572"/>
    </source>
</evidence>
<evidence type="ECO:0000313" key="13">
    <source>
        <dbReference type="EMBL" id="KXB80029.1"/>
    </source>
</evidence>
<dbReference type="InterPro" id="IPR007197">
    <property type="entry name" value="rSAM"/>
</dbReference>
<keyword evidence="7" id="KW-0479">Metal-binding</keyword>
<keyword evidence="8" id="KW-0560">Oxidoreductase</keyword>
<evidence type="ECO:0000256" key="4">
    <source>
        <dbReference type="ARBA" id="ARBA00021356"/>
    </source>
</evidence>
<protein>
    <recommendedName>
        <fullName evidence="4">Pyruvate formate-lyase-activating enzyme</fullName>
    </recommendedName>
</protein>
<comment type="caution">
    <text evidence="13">The sequence shown here is derived from an EMBL/GenBank/DDBJ whole genome shotgun (WGS) entry which is preliminary data.</text>
</comment>
<evidence type="ECO:0000256" key="1">
    <source>
        <dbReference type="ARBA" id="ARBA00001966"/>
    </source>
</evidence>
<dbReference type="Gene3D" id="3.20.20.70">
    <property type="entry name" value="Aldolase class I"/>
    <property type="match status" value="1"/>
</dbReference>
<keyword evidence="9" id="KW-0408">Iron</keyword>
<keyword evidence="13" id="KW-0670">Pyruvate</keyword>
<evidence type="ECO:0000256" key="5">
    <source>
        <dbReference type="ARBA" id="ARBA00022485"/>
    </source>
</evidence>
<dbReference type="GO" id="GO:0046872">
    <property type="term" value="F:metal ion binding"/>
    <property type="evidence" value="ECO:0007669"/>
    <property type="project" value="UniProtKB-KW"/>
</dbReference>
<dbReference type="SFLD" id="SFLDG01066">
    <property type="entry name" value="organic_radical-activating_enz"/>
    <property type="match status" value="1"/>
</dbReference>
<gene>
    <name evidence="13" type="ORF">HMPREF1862_01503</name>
</gene>
<dbReference type="InterPro" id="IPR034457">
    <property type="entry name" value="Organic_radical-activating"/>
</dbReference>
<evidence type="ECO:0000256" key="2">
    <source>
        <dbReference type="ARBA" id="ARBA00003141"/>
    </source>
</evidence>
<dbReference type="AlphaFoldDB" id="A0AB34WXX7"/>
<dbReference type="PROSITE" id="PS51918">
    <property type="entry name" value="RADICAL_SAM"/>
    <property type="match status" value="1"/>
</dbReference>
<evidence type="ECO:0000256" key="11">
    <source>
        <dbReference type="SAM" id="MobiDB-lite"/>
    </source>
</evidence>
<comment type="cofactor">
    <cofactor evidence="1">
        <name>[4Fe-4S] cluster</name>
        <dbReference type="ChEBI" id="CHEBI:49883"/>
    </cofactor>
</comment>
<keyword evidence="6" id="KW-0949">S-adenosyl-L-methionine</keyword>
<dbReference type="Pfam" id="PF04055">
    <property type="entry name" value="Radical_SAM"/>
    <property type="match status" value="1"/>
</dbReference>
<dbReference type="CDD" id="cd01335">
    <property type="entry name" value="Radical_SAM"/>
    <property type="match status" value="1"/>
</dbReference>
<dbReference type="GO" id="GO:0043365">
    <property type="term" value="F:[formate-C-acetyltransferase]-activating enzyme activity"/>
    <property type="evidence" value="ECO:0007669"/>
    <property type="project" value="InterPro"/>
</dbReference>
<dbReference type="PANTHER" id="PTHR30352:SF5">
    <property type="entry name" value="PYRUVATE FORMATE-LYASE 1-ACTIVATING ENZYME"/>
    <property type="match status" value="1"/>
</dbReference>
<keyword evidence="5" id="KW-0004">4Fe-4S</keyword>
<dbReference type="PANTHER" id="PTHR30352">
    <property type="entry name" value="PYRUVATE FORMATE-LYASE-ACTIVATING ENZYME"/>
    <property type="match status" value="1"/>
</dbReference>
<dbReference type="InterPro" id="IPR013785">
    <property type="entry name" value="Aldolase_TIM"/>
</dbReference>
<sequence>MEKTGGVENINVSADGITGEYAPEPLEEQVPRTRGSGLGALREAPEMGHSQHNQVVREGKLASVHSWELVTAVDGPGTRLTLFLSGCPLRCQYCHNPDTFQMRSGHAVTLNDVFKLVKRYRAIFKVTGGGLTISGGEALMQVNFVRNLLRRCHQEGIHTCLDTSGFLGANLADADLKNLDLVLLDVKSGDEATYHEVTGRPLVPTITFGDRLAEAKVPVWVRFVLVPGLTDDPENIAKVAQIARRWPNLERLEILPFHQMARDKWENLGLNYQLADTPVPTKEQVETAKNIMREQGIQQVFSS</sequence>
<evidence type="ECO:0000256" key="9">
    <source>
        <dbReference type="ARBA" id="ARBA00023004"/>
    </source>
</evidence>
<dbReference type="InterPro" id="IPR001989">
    <property type="entry name" value="Radical_activat_CS"/>
</dbReference>
<evidence type="ECO:0000256" key="6">
    <source>
        <dbReference type="ARBA" id="ARBA00022691"/>
    </source>
</evidence>
<accession>A0AB34WXX7</accession>
<dbReference type="InterPro" id="IPR058240">
    <property type="entry name" value="rSAM_sf"/>
</dbReference>